<feature type="compositionally biased region" description="Basic and acidic residues" evidence="1">
    <location>
        <begin position="65"/>
        <end position="82"/>
    </location>
</feature>
<gene>
    <name evidence="2" type="ORF">PFLmoz3_03455</name>
</gene>
<evidence type="ECO:0000313" key="3">
    <source>
        <dbReference type="Proteomes" id="UP000061348"/>
    </source>
</evidence>
<proteinExistence type="predicted"/>
<name>A0A109LFZ1_PSEFL</name>
<evidence type="ECO:0000256" key="1">
    <source>
        <dbReference type="SAM" id="MobiDB-lite"/>
    </source>
</evidence>
<organism evidence="2 3">
    <name type="scientific">Pseudomonas fluorescens</name>
    <dbReference type="NCBI Taxonomy" id="294"/>
    <lineage>
        <taxon>Bacteria</taxon>
        <taxon>Pseudomonadati</taxon>
        <taxon>Pseudomonadota</taxon>
        <taxon>Gammaproteobacteria</taxon>
        <taxon>Pseudomonadales</taxon>
        <taxon>Pseudomonadaceae</taxon>
        <taxon>Pseudomonas</taxon>
    </lineage>
</organism>
<dbReference type="AlphaFoldDB" id="A0A109LFZ1"/>
<evidence type="ECO:0000313" key="2">
    <source>
        <dbReference type="EMBL" id="KWV86990.1"/>
    </source>
</evidence>
<feature type="region of interest" description="Disordered" evidence="1">
    <location>
        <begin position="63"/>
        <end position="82"/>
    </location>
</feature>
<sequence length="82" mass="8760">MTYGPHAIAHDDTHGRIENVLPALLAAPPTGLAALVLNTFSHGSSNAGGTFLSHYAVHHTSSFRGDAERHRVHSHAERGNDQ</sequence>
<accession>A0A109LFZ1</accession>
<dbReference type="Proteomes" id="UP000061348">
    <property type="component" value="Unassembled WGS sequence"/>
</dbReference>
<reference evidence="2 3" key="1">
    <citation type="submission" date="2015-05" db="EMBL/GenBank/DDBJ databases">
        <title>A genomic and transcriptomic approach to investigate the blue pigment phenotype in Pseudomonas fluorescens.</title>
        <authorList>
            <person name="Andreani N.A."/>
            <person name="Cardazzo B."/>
        </authorList>
    </citation>
    <scope>NUCLEOTIDE SEQUENCE [LARGE SCALE GENOMIC DNA]</scope>
    <source>
        <strain evidence="2 3">Ps_22</strain>
    </source>
</reference>
<comment type="caution">
    <text evidence="2">The sequence shown here is derived from an EMBL/GenBank/DDBJ whole genome shotgun (WGS) entry which is preliminary data.</text>
</comment>
<protein>
    <submittedName>
        <fullName evidence="2">Uncharacterized protein</fullName>
    </submittedName>
</protein>
<dbReference type="EMBL" id="LCYA01000083">
    <property type="protein sequence ID" value="KWV86990.1"/>
    <property type="molecule type" value="Genomic_DNA"/>
</dbReference>
<dbReference type="PATRIC" id="fig|294.194.peg.3832"/>